<organism evidence="7 8">
    <name type="scientific">Trichoderma arundinaceum</name>
    <dbReference type="NCBI Taxonomy" id="490622"/>
    <lineage>
        <taxon>Eukaryota</taxon>
        <taxon>Fungi</taxon>
        <taxon>Dikarya</taxon>
        <taxon>Ascomycota</taxon>
        <taxon>Pezizomycotina</taxon>
        <taxon>Sordariomycetes</taxon>
        <taxon>Hypocreomycetidae</taxon>
        <taxon>Hypocreales</taxon>
        <taxon>Hypocreaceae</taxon>
        <taxon>Trichoderma</taxon>
    </lineage>
</organism>
<dbReference type="AlphaFoldDB" id="A0A395NTT5"/>
<dbReference type="Pfam" id="PF00082">
    <property type="entry name" value="Peptidase_S8"/>
    <property type="match status" value="1"/>
</dbReference>
<keyword evidence="2 7" id="KW-0645">Protease</keyword>
<dbReference type="EMBL" id="PXOA01000154">
    <property type="protein sequence ID" value="RFU79496.1"/>
    <property type="molecule type" value="Genomic_DNA"/>
</dbReference>
<sequence length="383" mass="42151">MPTIVDVEVGKTTFRYQAGRVESPALHAISHTAIFPPKADEKDNEVKLFYRRPIDTLKPVIVYVMEKEINMRSKKNDKGKAISEHGDFPYPYDSKRLHIGLPNKEGTGTILKPREITTAESTHGGKVVSLVGGAKYGAAQECQIYVVGREGTAVPPTLSPNLTAEERARILEEISMGREKSGKTVYNWKQSFDEVVRHFKSEKKKKPDLLAVMNISVGFVSTKERRQALNTVADAGIIIVAAAGNDHFDFDRHPESMVLPEAMDEVIVIGALSPQATIWQQDSRNERGEDIIIGSNYGQRVDYWLRGEEIPCLSGATGYKMSVTGTSFAAPVAAGVIANMLSSGQASTVKEVRKLLDAWARIVDGRKYLKNAPGLNVNQKPSL</sequence>
<dbReference type="OrthoDB" id="1896086at2759"/>
<protein>
    <submittedName>
        <fullName evidence="7">Protease</fullName>
    </submittedName>
</protein>
<keyword evidence="3" id="KW-0378">Hydrolase</keyword>
<feature type="domain" description="Peptidase S8/S53" evidence="6">
    <location>
        <begin position="113"/>
        <end position="357"/>
    </location>
</feature>
<dbReference type="GO" id="GO:0006508">
    <property type="term" value="P:proteolysis"/>
    <property type="evidence" value="ECO:0007669"/>
    <property type="project" value="UniProtKB-KW"/>
</dbReference>
<dbReference type="Proteomes" id="UP000266272">
    <property type="component" value="Unassembled WGS sequence"/>
</dbReference>
<gene>
    <name evidence="7" type="ORF">TARUN_2703</name>
</gene>
<dbReference type="InterPro" id="IPR036852">
    <property type="entry name" value="Peptidase_S8/S53_dom_sf"/>
</dbReference>
<evidence type="ECO:0000256" key="5">
    <source>
        <dbReference type="PROSITE-ProRule" id="PRU01240"/>
    </source>
</evidence>
<proteinExistence type="inferred from homology"/>
<dbReference type="PROSITE" id="PS51892">
    <property type="entry name" value="SUBTILASE"/>
    <property type="match status" value="1"/>
</dbReference>
<evidence type="ECO:0000313" key="8">
    <source>
        <dbReference type="Proteomes" id="UP000266272"/>
    </source>
</evidence>
<dbReference type="Gene3D" id="3.40.50.200">
    <property type="entry name" value="Peptidase S8/S53 domain"/>
    <property type="match status" value="1"/>
</dbReference>
<name>A0A395NTT5_TRIAR</name>
<evidence type="ECO:0000256" key="1">
    <source>
        <dbReference type="ARBA" id="ARBA00011073"/>
    </source>
</evidence>
<evidence type="ECO:0000256" key="4">
    <source>
        <dbReference type="ARBA" id="ARBA00022825"/>
    </source>
</evidence>
<evidence type="ECO:0000313" key="7">
    <source>
        <dbReference type="EMBL" id="RFU79496.1"/>
    </source>
</evidence>
<dbReference type="GO" id="GO:0004252">
    <property type="term" value="F:serine-type endopeptidase activity"/>
    <property type="evidence" value="ECO:0007669"/>
    <property type="project" value="InterPro"/>
</dbReference>
<dbReference type="SUPFAM" id="SSF52743">
    <property type="entry name" value="Subtilisin-like"/>
    <property type="match status" value="1"/>
</dbReference>
<keyword evidence="8" id="KW-1185">Reference proteome</keyword>
<comment type="caution">
    <text evidence="7">The sequence shown here is derived from an EMBL/GenBank/DDBJ whole genome shotgun (WGS) entry which is preliminary data.</text>
</comment>
<dbReference type="InterPro" id="IPR050131">
    <property type="entry name" value="Peptidase_S8_subtilisin-like"/>
</dbReference>
<evidence type="ECO:0000256" key="3">
    <source>
        <dbReference type="ARBA" id="ARBA00022801"/>
    </source>
</evidence>
<evidence type="ECO:0000259" key="6">
    <source>
        <dbReference type="Pfam" id="PF00082"/>
    </source>
</evidence>
<dbReference type="InterPro" id="IPR023828">
    <property type="entry name" value="Peptidase_S8_Ser-AS"/>
</dbReference>
<dbReference type="STRING" id="490622.A0A395NTT5"/>
<dbReference type="PANTHER" id="PTHR43806">
    <property type="entry name" value="PEPTIDASE S8"/>
    <property type="match status" value="1"/>
</dbReference>
<comment type="caution">
    <text evidence="5">Lacks conserved residue(s) required for the propagation of feature annotation.</text>
</comment>
<reference evidence="7 8" key="1">
    <citation type="journal article" date="2018" name="PLoS Pathog.">
        <title>Evolution of structural diversity of trichothecenes, a family of toxins produced by plant pathogenic and entomopathogenic fungi.</title>
        <authorList>
            <person name="Proctor R.H."/>
            <person name="McCormick S.P."/>
            <person name="Kim H.S."/>
            <person name="Cardoza R.E."/>
            <person name="Stanley A.M."/>
            <person name="Lindo L."/>
            <person name="Kelly A."/>
            <person name="Brown D.W."/>
            <person name="Lee T."/>
            <person name="Vaughan M.M."/>
            <person name="Alexander N.J."/>
            <person name="Busman M."/>
            <person name="Gutierrez S."/>
        </authorList>
    </citation>
    <scope>NUCLEOTIDE SEQUENCE [LARGE SCALE GENOMIC DNA]</scope>
    <source>
        <strain evidence="7 8">IBT 40837</strain>
    </source>
</reference>
<dbReference type="PROSITE" id="PS00138">
    <property type="entry name" value="SUBTILASE_SER"/>
    <property type="match status" value="1"/>
</dbReference>
<evidence type="ECO:0000256" key="2">
    <source>
        <dbReference type="ARBA" id="ARBA00022670"/>
    </source>
</evidence>
<dbReference type="PANTHER" id="PTHR43806:SF11">
    <property type="entry name" value="CEREVISIN-RELATED"/>
    <property type="match status" value="1"/>
</dbReference>
<dbReference type="InterPro" id="IPR000209">
    <property type="entry name" value="Peptidase_S8/S53_dom"/>
</dbReference>
<accession>A0A395NTT5</accession>
<comment type="similarity">
    <text evidence="1 5">Belongs to the peptidase S8 family.</text>
</comment>
<keyword evidence="4" id="KW-0720">Serine protease</keyword>